<evidence type="ECO:0000259" key="2">
    <source>
        <dbReference type="Pfam" id="PF01553"/>
    </source>
</evidence>
<dbReference type="GO" id="GO:0004366">
    <property type="term" value="F:glycerol-3-phosphate O-acyltransferase activity"/>
    <property type="evidence" value="ECO:0007669"/>
    <property type="project" value="InterPro"/>
</dbReference>
<dbReference type="GO" id="GO:0006655">
    <property type="term" value="P:phosphatidylglycerol biosynthetic process"/>
    <property type="evidence" value="ECO:0007669"/>
    <property type="project" value="TreeGrafter"/>
</dbReference>
<dbReference type="PhylomeDB" id="A0A0G4HC02"/>
<dbReference type="InterPro" id="IPR016222">
    <property type="entry name" value="G3P_O-acylTrfase_chlp"/>
</dbReference>
<dbReference type="AlphaFoldDB" id="A0A0G4HC02"/>
<dbReference type="VEuPathDB" id="CryptoDB:Cvel_26113"/>
<dbReference type="SUPFAM" id="SSF69593">
    <property type="entry name" value="Glycerol-3-phosphate (1)-acyltransferase"/>
    <property type="match status" value="1"/>
</dbReference>
<feature type="chain" id="PRO_5005191811" description="Phospholipid/glycerol acyltransferase domain-containing protein" evidence="1">
    <location>
        <begin position="17"/>
        <end position="426"/>
    </location>
</feature>
<sequence>MRFFCPSVAVCMASLAMHLCENGSQVSAFLLQSVGRTRGTFRLSDGSGDGETSLPLRRHSHKLRVGDSILSSTAQPSSKDALPAISSPDEAKKFIMMTIQQKIQKAEESGKGIPSKYINQLMGFIDSYVDETLRGGQSFEGLVGLLGPLLPVLQMSQNFQFNRVHRAVREPTDLYAWGNALFASLVDMKSSKIEGDSHLKTISDALQAGENVVLLSNHQSEADPQVMSILLDQLGFSHLGEQLICVAGHRVTSDPLSVPFSMGRNLVCIHSKKHIDNPPEMKAEKQRQNLESMQALQDLFTTGGALIWVAPSGGRDRPDPEAPGEFKVDPYDPKSVQMFRVMAKKSKKNCHFYPLALCTHHILPPPATVNKDLGEERRVRFSPVGFALGPEVTEEAAEAGGKGKGAVAETAQEWVMQGYERVKIVS</sequence>
<proteinExistence type="predicted"/>
<keyword evidence="1" id="KW-0732">Signal</keyword>
<gene>
    <name evidence="3" type="ORF">Cvel_26113</name>
</gene>
<dbReference type="PANTHER" id="PTHR35695:SF1">
    <property type="entry name" value="GLYCEROL-3-PHOSPHATE ACYLTRANSFERASE, CHLOROPLASTIC"/>
    <property type="match status" value="1"/>
</dbReference>
<protein>
    <recommendedName>
        <fullName evidence="2">Phospholipid/glycerol acyltransferase domain-containing protein</fullName>
    </recommendedName>
</protein>
<dbReference type="Gene3D" id="3.40.1130.10">
    <property type="entry name" value="Glycerol-3-phosphate (1)-acyltransferase"/>
    <property type="match status" value="1"/>
</dbReference>
<dbReference type="EMBL" id="CDMZ01002262">
    <property type="protein sequence ID" value="CEM41571.1"/>
    <property type="molecule type" value="Genomic_DNA"/>
</dbReference>
<dbReference type="InterPro" id="IPR002123">
    <property type="entry name" value="Plipid/glycerol_acylTrfase"/>
</dbReference>
<name>A0A0G4HC02_9ALVE</name>
<accession>A0A0G4HC02</accession>
<feature type="domain" description="Phospholipid/glycerol acyltransferase" evidence="2">
    <location>
        <begin position="203"/>
        <end position="327"/>
    </location>
</feature>
<dbReference type="PANTHER" id="PTHR35695">
    <property type="entry name" value="GLYCEROL-3-PHOSPHATE ACYLTRANSFERASE, CHLOROPLASTIC"/>
    <property type="match status" value="1"/>
</dbReference>
<feature type="signal peptide" evidence="1">
    <location>
        <begin position="1"/>
        <end position="16"/>
    </location>
</feature>
<evidence type="ECO:0000313" key="3">
    <source>
        <dbReference type="EMBL" id="CEM41571.1"/>
    </source>
</evidence>
<dbReference type="Pfam" id="PF01553">
    <property type="entry name" value="Acyltransferase"/>
    <property type="match status" value="1"/>
</dbReference>
<organism evidence="3">
    <name type="scientific">Chromera velia CCMP2878</name>
    <dbReference type="NCBI Taxonomy" id="1169474"/>
    <lineage>
        <taxon>Eukaryota</taxon>
        <taxon>Sar</taxon>
        <taxon>Alveolata</taxon>
        <taxon>Colpodellida</taxon>
        <taxon>Chromeraceae</taxon>
        <taxon>Chromera</taxon>
    </lineage>
</organism>
<reference evidence="3" key="1">
    <citation type="submission" date="2014-11" db="EMBL/GenBank/DDBJ databases">
        <authorList>
            <person name="Otto D Thomas"/>
            <person name="Naeem Raeece"/>
        </authorList>
    </citation>
    <scope>NUCLEOTIDE SEQUENCE</scope>
</reference>
<evidence type="ECO:0000256" key="1">
    <source>
        <dbReference type="SAM" id="SignalP"/>
    </source>
</evidence>